<evidence type="ECO:0000313" key="5">
    <source>
        <dbReference type="Proteomes" id="UP000030748"/>
    </source>
</evidence>
<evidence type="ECO:0000256" key="2">
    <source>
        <dbReference type="SAM" id="MobiDB-lite"/>
    </source>
</evidence>
<evidence type="ECO:0000313" key="4">
    <source>
        <dbReference type="EMBL" id="EYU21092.1"/>
    </source>
</evidence>
<dbReference type="AlphaFoldDB" id="A0A022PXK7"/>
<dbReference type="GO" id="GO:0009626">
    <property type="term" value="P:plant-type hypersensitive response"/>
    <property type="evidence" value="ECO:0007669"/>
    <property type="project" value="UniProtKB-KW"/>
</dbReference>
<dbReference type="STRING" id="4155.A0A022PXK7"/>
<dbReference type="PANTHER" id="PTHR46932">
    <property type="entry name" value="HEAVY METAL-ASSOCIATED ISOPRENYLATED PLANT PROTEIN 47"/>
    <property type="match status" value="1"/>
</dbReference>
<gene>
    <name evidence="4" type="ORF">MIMGU_mgv1a023329mg</name>
</gene>
<feature type="domain" description="HMA" evidence="3">
    <location>
        <begin position="2"/>
        <end position="71"/>
    </location>
</feature>
<dbReference type="Proteomes" id="UP000030748">
    <property type="component" value="Unassembled WGS sequence"/>
</dbReference>
<dbReference type="InterPro" id="IPR042885">
    <property type="entry name" value="HIPP47/16"/>
</dbReference>
<dbReference type="EMBL" id="KI632232">
    <property type="protein sequence ID" value="EYU21092.1"/>
    <property type="molecule type" value="Genomic_DNA"/>
</dbReference>
<comment type="subcellular location">
    <subcellularLocation>
        <location evidence="1">Membrane</location>
        <topology evidence="1">Peripheral membrane protein</topology>
    </subcellularLocation>
</comment>
<accession>A0A022PXK7</accession>
<dbReference type="PANTHER" id="PTHR46932:SF12">
    <property type="entry name" value="HEAVY METAL-ASSOCIATED ISOPRENYLATED PLANT PROTEIN 47"/>
    <property type="match status" value="1"/>
</dbReference>
<dbReference type="PROSITE" id="PS50846">
    <property type="entry name" value="HMA_2"/>
    <property type="match status" value="1"/>
</dbReference>
<evidence type="ECO:0000256" key="1">
    <source>
        <dbReference type="ARBA" id="ARBA00004170"/>
    </source>
</evidence>
<name>A0A022PXK7_ERYGU</name>
<dbReference type="InterPro" id="IPR006121">
    <property type="entry name" value="HMA_dom"/>
</dbReference>
<sequence length="101" mass="10826">MKQKIVIKMSVHCDKCRSKALKIAVGISGVESVALTGQERDQVEVVGDGIDSVELTRRLRKNVAHAELVSVGEFKKEQPAATTAGSPPVVGWLPPPPPPPY</sequence>
<keyword evidence="5" id="KW-1185">Reference proteome</keyword>
<proteinExistence type="predicted"/>
<feature type="non-terminal residue" evidence="4">
    <location>
        <position position="101"/>
    </location>
</feature>
<protein>
    <recommendedName>
        <fullName evidence="3">HMA domain-containing protein</fullName>
    </recommendedName>
</protein>
<dbReference type="GO" id="GO:0046872">
    <property type="term" value="F:metal ion binding"/>
    <property type="evidence" value="ECO:0007669"/>
    <property type="project" value="InterPro"/>
</dbReference>
<organism evidence="4 5">
    <name type="scientific">Erythranthe guttata</name>
    <name type="common">Yellow monkey flower</name>
    <name type="synonym">Mimulus guttatus</name>
    <dbReference type="NCBI Taxonomy" id="4155"/>
    <lineage>
        <taxon>Eukaryota</taxon>
        <taxon>Viridiplantae</taxon>
        <taxon>Streptophyta</taxon>
        <taxon>Embryophyta</taxon>
        <taxon>Tracheophyta</taxon>
        <taxon>Spermatophyta</taxon>
        <taxon>Magnoliopsida</taxon>
        <taxon>eudicotyledons</taxon>
        <taxon>Gunneridae</taxon>
        <taxon>Pentapetalae</taxon>
        <taxon>asterids</taxon>
        <taxon>lamiids</taxon>
        <taxon>Lamiales</taxon>
        <taxon>Phrymaceae</taxon>
        <taxon>Erythranthe</taxon>
    </lineage>
</organism>
<dbReference type="GO" id="GO:0016020">
    <property type="term" value="C:membrane"/>
    <property type="evidence" value="ECO:0007669"/>
    <property type="project" value="UniProtKB-SubCell"/>
</dbReference>
<reference evidence="4 5" key="1">
    <citation type="journal article" date="2013" name="Proc. Natl. Acad. Sci. U.S.A.">
        <title>Fine-scale variation in meiotic recombination in Mimulus inferred from population shotgun sequencing.</title>
        <authorList>
            <person name="Hellsten U."/>
            <person name="Wright K.M."/>
            <person name="Jenkins J."/>
            <person name="Shu S."/>
            <person name="Yuan Y."/>
            <person name="Wessler S.R."/>
            <person name="Schmutz J."/>
            <person name="Willis J.H."/>
            <person name="Rokhsar D.S."/>
        </authorList>
    </citation>
    <scope>NUCLEOTIDE SEQUENCE [LARGE SCALE GENOMIC DNA]</scope>
    <source>
        <strain evidence="5">cv. DUN x IM62</strain>
    </source>
</reference>
<evidence type="ECO:0000259" key="3">
    <source>
        <dbReference type="PROSITE" id="PS50846"/>
    </source>
</evidence>
<feature type="region of interest" description="Disordered" evidence="2">
    <location>
        <begin position="76"/>
        <end position="101"/>
    </location>
</feature>
<dbReference type="Gene3D" id="3.30.70.100">
    <property type="match status" value="1"/>
</dbReference>